<reference evidence="2 3" key="1">
    <citation type="submission" date="2024-09" db="EMBL/GenBank/DDBJ databases">
        <authorList>
            <person name="Sun Q."/>
            <person name="Mori K."/>
        </authorList>
    </citation>
    <scope>NUCLEOTIDE SEQUENCE [LARGE SCALE GENOMIC DNA]</scope>
    <source>
        <strain evidence="2 3">JCM 9626</strain>
    </source>
</reference>
<evidence type="ECO:0000256" key="1">
    <source>
        <dbReference type="SAM" id="MobiDB-lite"/>
    </source>
</evidence>
<gene>
    <name evidence="2" type="ORF">ACFFRI_16335</name>
</gene>
<proteinExistence type="predicted"/>
<name>A0ABV5KDX3_9ACTN</name>
<evidence type="ECO:0000313" key="3">
    <source>
        <dbReference type="Proteomes" id="UP001589750"/>
    </source>
</evidence>
<dbReference type="Proteomes" id="UP001589750">
    <property type="component" value="Unassembled WGS sequence"/>
</dbReference>
<feature type="region of interest" description="Disordered" evidence="1">
    <location>
        <begin position="29"/>
        <end position="56"/>
    </location>
</feature>
<dbReference type="EMBL" id="JBHMDG010000022">
    <property type="protein sequence ID" value="MFB9314627.1"/>
    <property type="molecule type" value="Genomic_DNA"/>
</dbReference>
<keyword evidence="3" id="KW-1185">Reference proteome</keyword>
<dbReference type="RefSeq" id="WP_170215477.1">
    <property type="nucleotide sequence ID" value="NZ_JBHMDG010000022.1"/>
</dbReference>
<comment type="caution">
    <text evidence="2">The sequence shown here is derived from an EMBL/GenBank/DDBJ whole genome shotgun (WGS) entry which is preliminary data.</text>
</comment>
<accession>A0ABV5KDX3</accession>
<evidence type="ECO:0000313" key="2">
    <source>
        <dbReference type="EMBL" id="MFB9314627.1"/>
    </source>
</evidence>
<organism evidence="2 3">
    <name type="scientific">Nocardioides plantarum</name>
    <dbReference type="NCBI Taxonomy" id="29299"/>
    <lineage>
        <taxon>Bacteria</taxon>
        <taxon>Bacillati</taxon>
        <taxon>Actinomycetota</taxon>
        <taxon>Actinomycetes</taxon>
        <taxon>Propionibacteriales</taxon>
        <taxon>Nocardioidaceae</taxon>
        <taxon>Nocardioides</taxon>
    </lineage>
</organism>
<protein>
    <submittedName>
        <fullName evidence="2">Uncharacterized protein</fullName>
    </submittedName>
</protein>
<sequence length="56" mass="5334">MSVALRLTAFVAGLVVIVAVAMGVGRATGPVGPIGPAPTDSPSHAPTAEVGTDGGH</sequence>